<evidence type="ECO:0008006" key="6">
    <source>
        <dbReference type="Google" id="ProtNLM"/>
    </source>
</evidence>
<dbReference type="PANTHER" id="PTHR36302:SF1">
    <property type="entry name" value="COPPER CHAPERONE PCU(A)C"/>
    <property type="match status" value="1"/>
</dbReference>
<dbReference type="AlphaFoldDB" id="A0A2K7T148"/>
<dbReference type="RefSeq" id="WP_038883926.1">
    <property type="nucleotide sequence ID" value="NZ_AP019799.1"/>
</dbReference>
<feature type="signal peptide" evidence="1">
    <location>
        <begin position="1"/>
        <end position="18"/>
    </location>
</feature>
<name>A0A2K7T148_9VIBR</name>
<keyword evidence="4" id="KW-1185">Reference proteome</keyword>
<dbReference type="PANTHER" id="PTHR36302">
    <property type="entry name" value="BLR7088 PROTEIN"/>
    <property type="match status" value="1"/>
</dbReference>
<sequence length="156" mass="17524">MKKLFTTLSLLCAAQAYAGVSITDCVIVEPAPGVNKTGLFFNATFTEDEEVKALRLPSPEAILGAEIPELTNEVQMHNTIMKDGVMKMQRFPKLFLKKNTVTKLERGGTHFMLMDLKKRPLAGEKYTVNLWLTYLSDQQCEANVLKSSDFPPKHKM</sequence>
<dbReference type="Proteomes" id="UP000315115">
    <property type="component" value="Chromosome 2"/>
</dbReference>
<dbReference type="Pfam" id="PF04314">
    <property type="entry name" value="PCuAC"/>
    <property type="match status" value="1"/>
</dbReference>
<dbReference type="Gene3D" id="2.60.40.1890">
    <property type="entry name" value="PCu(A)C copper chaperone"/>
    <property type="match status" value="1"/>
</dbReference>
<dbReference type="EMBL" id="AP019799">
    <property type="protein sequence ID" value="BBL90481.1"/>
    <property type="molecule type" value="Genomic_DNA"/>
</dbReference>
<accession>A0A2K7T148</accession>
<organism evidence="2 5">
    <name type="scientific">Vibrio rotiferianus</name>
    <dbReference type="NCBI Taxonomy" id="190895"/>
    <lineage>
        <taxon>Bacteria</taxon>
        <taxon>Pseudomonadati</taxon>
        <taxon>Pseudomonadota</taxon>
        <taxon>Gammaproteobacteria</taxon>
        <taxon>Vibrionales</taxon>
        <taxon>Vibrionaceae</taxon>
        <taxon>Vibrio</taxon>
    </lineage>
</organism>
<reference evidence="5" key="2">
    <citation type="submission" date="2019-07" db="EMBL/GenBank/DDBJ databases">
        <title>Complete Genome Sequences of Vibrion rotiferianus strain AM7.</title>
        <authorList>
            <person name="Miyazaki K."/>
            <person name="Wiseschart A."/>
            <person name="Pootanakit K."/>
            <person name="Ishimori K."/>
            <person name="Kitahara K."/>
        </authorList>
    </citation>
    <scope>NUCLEOTIDE SEQUENCE [LARGE SCALE GENOMIC DNA]</scope>
    <source>
        <strain evidence="5">AM7</strain>
    </source>
</reference>
<dbReference type="SUPFAM" id="SSF110087">
    <property type="entry name" value="DR1885-like metal-binding protein"/>
    <property type="match status" value="1"/>
</dbReference>
<reference evidence="3 4" key="1">
    <citation type="submission" date="2016-09" db="EMBL/GenBank/DDBJ databases">
        <title>Isolation, identification and antibiotic sensitivity analysis of bacterial pathogen from juvenile Hippocampus erectus with tail-rotted disease.</title>
        <authorList>
            <person name="Yang Q."/>
        </authorList>
    </citation>
    <scope>NUCLEOTIDE SEQUENCE [LARGE SCALE GENOMIC DNA]</scope>
    <source>
        <strain evidence="3 4">HM-10</strain>
    </source>
</reference>
<proteinExistence type="predicted"/>
<evidence type="ECO:0000256" key="1">
    <source>
        <dbReference type="SAM" id="SignalP"/>
    </source>
</evidence>
<feature type="chain" id="PRO_5044576893" description="Copper chaperone PCu(A)C" evidence="1">
    <location>
        <begin position="19"/>
        <end position="156"/>
    </location>
</feature>
<gene>
    <name evidence="3" type="ORF">BI375_03135</name>
    <name evidence="2" type="ORF">VroAM7_31340</name>
</gene>
<keyword evidence="1" id="KW-0732">Signal</keyword>
<evidence type="ECO:0000313" key="4">
    <source>
        <dbReference type="Proteomes" id="UP000180133"/>
    </source>
</evidence>
<dbReference type="InterPro" id="IPR058248">
    <property type="entry name" value="Lxx211020-like"/>
</dbReference>
<protein>
    <recommendedName>
        <fullName evidence="6">Copper chaperone PCu(A)C</fullName>
    </recommendedName>
</protein>
<evidence type="ECO:0000313" key="5">
    <source>
        <dbReference type="Proteomes" id="UP000315115"/>
    </source>
</evidence>
<dbReference type="InterPro" id="IPR036182">
    <property type="entry name" value="PCuAC_sf"/>
</dbReference>
<dbReference type="InterPro" id="IPR007410">
    <property type="entry name" value="LpqE-like"/>
</dbReference>
<evidence type="ECO:0000313" key="2">
    <source>
        <dbReference type="EMBL" id="BBL90481.1"/>
    </source>
</evidence>
<evidence type="ECO:0000313" key="3">
    <source>
        <dbReference type="EMBL" id="OHY96527.1"/>
    </source>
</evidence>
<dbReference type="Proteomes" id="UP000180133">
    <property type="component" value="Unassembled WGS sequence"/>
</dbReference>
<reference evidence="2" key="3">
    <citation type="journal article" date="2020" name="Microbiol. Resour. Announc.">
        <title>Complete Genome Sequence of Vibrio rotiferianus Strain AM7.</title>
        <authorList>
            <person name="Miyazaki K."/>
            <person name="Wiseschart A."/>
            <person name="Pootanakit K."/>
            <person name="Kitahara K."/>
        </authorList>
    </citation>
    <scope>NUCLEOTIDE SEQUENCE</scope>
    <source>
        <strain evidence="2">AM7</strain>
    </source>
</reference>
<dbReference type="EMBL" id="MKFT01000001">
    <property type="protein sequence ID" value="OHY96527.1"/>
    <property type="molecule type" value="Genomic_DNA"/>
</dbReference>
<dbReference type="OrthoDB" id="9796962at2"/>